<gene>
    <name evidence="1" type="ORF">R1flu_020081</name>
</gene>
<organism evidence="1 2">
    <name type="scientific">Riccia fluitans</name>
    <dbReference type="NCBI Taxonomy" id="41844"/>
    <lineage>
        <taxon>Eukaryota</taxon>
        <taxon>Viridiplantae</taxon>
        <taxon>Streptophyta</taxon>
        <taxon>Embryophyta</taxon>
        <taxon>Marchantiophyta</taxon>
        <taxon>Marchantiopsida</taxon>
        <taxon>Marchantiidae</taxon>
        <taxon>Marchantiales</taxon>
        <taxon>Ricciaceae</taxon>
        <taxon>Riccia</taxon>
    </lineage>
</organism>
<sequence length="189" mass="20189">MKRNATIWALDSSLAHCPHQALQVENVRTSSDQIGFQGAYQLATNRAMCCPLNCSGIFIVPPSDDTAQFQPGKLVNGASNYCCHSADVYTTSFLRHNITAALDRSGDASSSPSITVKYLACFRNIFPGPRSSPHAPLTLQKDASCSQAKDLPSTVAWPHVPNPGLAISLSASPSYPQCVDSVSSTSKCR</sequence>
<name>A0ABD1ZKJ1_9MARC</name>
<dbReference type="Proteomes" id="UP001605036">
    <property type="component" value="Unassembled WGS sequence"/>
</dbReference>
<dbReference type="AlphaFoldDB" id="A0ABD1ZKJ1"/>
<protein>
    <submittedName>
        <fullName evidence="1">Uncharacterized protein</fullName>
    </submittedName>
</protein>
<proteinExistence type="predicted"/>
<comment type="caution">
    <text evidence="1">The sequence shown here is derived from an EMBL/GenBank/DDBJ whole genome shotgun (WGS) entry which is preliminary data.</text>
</comment>
<accession>A0ABD1ZKJ1</accession>
<evidence type="ECO:0000313" key="2">
    <source>
        <dbReference type="Proteomes" id="UP001605036"/>
    </source>
</evidence>
<keyword evidence="2" id="KW-1185">Reference proteome</keyword>
<dbReference type="EMBL" id="JBHFFA010000001">
    <property type="protein sequence ID" value="KAL2651953.1"/>
    <property type="molecule type" value="Genomic_DNA"/>
</dbReference>
<reference evidence="1 2" key="1">
    <citation type="submission" date="2024-09" db="EMBL/GenBank/DDBJ databases">
        <title>Chromosome-scale assembly of Riccia fluitans.</title>
        <authorList>
            <person name="Paukszto L."/>
            <person name="Sawicki J."/>
            <person name="Karawczyk K."/>
            <person name="Piernik-Szablinska J."/>
            <person name="Szczecinska M."/>
            <person name="Mazdziarz M."/>
        </authorList>
    </citation>
    <scope>NUCLEOTIDE SEQUENCE [LARGE SCALE GENOMIC DNA]</scope>
    <source>
        <strain evidence="1">Rf_01</strain>
        <tissue evidence="1">Aerial parts of the thallus</tissue>
    </source>
</reference>
<evidence type="ECO:0000313" key="1">
    <source>
        <dbReference type="EMBL" id="KAL2651953.1"/>
    </source>
</evidence>